<reference evidence="2 3" key="1">
    <citation type="journal article" date="2019" name="ISME J.">
        <title>Candidatus Macondimonas diazotrophica, a novel gammaproteobacterial genus dominating crude-oil-contaminated coastal sediments.</title>
        <authorList>
            <person name="Karthikeyan S."/>
            <person name="Konstantinidis K."/>
        </authorList>
    </citation>
    <scope>NUCLEOTIDE SEQUENCE [LARGE SCALE GENOMIC DNA]</scope>
    <source>
        <strain evidence="2 3">KTK01</strain>
    </source>
</reference>
<dbReference type="EMBL" id="SRIO01000005">
    <property type="protein sequence ID" value="TFZ83096.1"/>
    <property type="molecule type" value="Genomic_DNA"/>
</dbReference>
<protein>
    <submittedName>
        <fullName evidence="2">Phosphoribosyltransferase</fullName>
    </submittedName>
</protein>
<keyword evidence="2" id="KW-0328">Glycosyltransferase</keyword>
<keyword evidence="3" id="KW-1185">Reference proteome</keyword>
<dbReference type="GO" id="GO:0016757">
    <property type="term" value="F:glycosyltransferase activity"/>
    <property type="evidence" value="ECO:0007669"/>
    <property type="project" value="UniProtKB-KW"/>
</dbReference>
<organism evidence="2 3">
    <name type="scientific">Candidatus Macondimonas diazotrophica</name>
    <dbReference type="NCBI Taxonomy" id="2305248"/>
    <lineage>
        <taxon>Bacteria</taxon>
        <taxon>Pseudomonadati</taxon>
        <taxon>Pseudomonadota</taxon>
        <taxon>Gammaproteobacteria</taxon>
        <taxon>Chromatiales</taxon>
        <taxon>Ectothiorhodospiraceae</taxon>
        <taxon>Candidatus Macondimonas</taxon>
    </lineage>
</organism>
<dbReference type="Pfam" id="PF00156">
    <property type="entry name" value="Pribosyltran"/>
    <property type="match status" value="1"/>
</dbReference>
<gene>
    <name evidence="2" type="ORF">E4680_05540</name>
</gene>
<sequence length="215" mass="23096">MFDDRMDAARRLAGRLSSVKGQHPLVLAIPRGAVPMAAHIAQILDGELDVVLVRKLGAPGNPEYAIGAVDESGAVWINPDAASCLDSSDLEREVAHQRGVLDARRRIYGPARNPAGRIVIVVDDGVATGSTLIAALRAVRRHQPRRLIAAIGVAPPETIARLSGYADEIVCLEMPPWFGSVGEFYRDFAQVEDTEVVRLLEECRAGAASSRQSQG</sequence>
<proteinExistence type="predicted"/>
<dbReference type="InterPro" id="IPR029057">
    <property type="entry name" value="PRTase-like"/>
</dbReference>
<dbReference type="RefSeq" id="WP_135281396.1">
    <property type="nucleotide sequence ID" value="NZ_SRIO01000005.1"/>
</dbReference>
<evidence type="ECO:0000313" key="2">
    <source>
        <dbReference type="EMBL" id="TFZ83096.1"/>
    </source>
</evidence>
<accession>A0A4Z0FBK6</accession>
<dbReference type="Gene3D" id="3.30.1310.20">
    <property type="entry name" value="PRTase-like"/>
    <property type="match status" value="1"/>
</dbReference>
<feature type="domain" description="Phosphoribosyltransferase" evidence="1">
    <location>
        <begin position="7"/>
        <end position="187"/>
    </location>
</feature>
<dbReference type="InterPro" id="IPR000836">
    <property type="entry name" value="PRTase_dom"/>
</dbReference>
<dbReference type="CDD" id="cd06223">
    <property type="entry name" value="PRTases_typeI"/>
    <property type="match status" value="1"/>
</dbReference>
<dbReference type="SUPFAM" id="SSF53271">
    <property type="entry name" value="PRTase-like"/>
    <property type="match status" value="1"/>
</dbReference>
<dbReference type="OrthoDB" id="9810066at2"/>
<dbReference type="Gene3D" id="3.40.50.2020">
    <property type="match status" value="1"/>
</dbReference>
<name>A0A4Z0FBK6_9GAMM</name>
<keyword evidence="2" id="KW-0808">Transferase</keyword>
<evidence type="ECO:0000259" key="1">
    <source>
        <dbReference type="Pfam" id="PF00156"/>
    </source>
</evidence>
<dbReference type="Proteomes" id="UP000297890">
    <property type="component" value="Unassembled WGS sequence"/>
</dbReference>
<comment type="caution">
    <text evidence="2">The sequence shown here is derived from an EMBL/GenBank/DDBJ whole genome shotgun (WGS) entry which is preliminary data.</text>
</comment>
<dbReference type="AlphaFoldDB" id="A0A4Z0FBK6"/>
<evidence type="ECO:0000313" key="3">
    <source>
        <dbReference type="Proteomes" id="UP000297890"/>
    </source>
</evidence>